<evidence type="ECO:0000313" key="3">
    <source>
        <dbReference type="Proteomes" id="UP001290861"/>
    </source>
</evidence>
<reference evidence="2 3" key="1">
    <citation type="journal article" date="2024" name="Appl. Environ. Microbiol.">
        <title>Pontiella agarivorans sp. nov., a novel marine anaerobic bacterium capable of degrading macroalgal polysaccharides and fixing nitrogen.</title>
        <authorList>
            <person name="Liu N."/>
            <person name="Kivenson V."/>
            <person name="Peng X."/>
            <person name="Cui Z."/>
            <person name="Lankiewicz T.S."/>
            <person name="Gosselin K.M."/>
            <person name="English C.J."/>
            <person name="Blair E.M."/>
            <person name="O'Malley M.A."/>
            <person name="Valentine D.L."/>
        </authorList>
    </citation>
    <scope>NUCLEOTIDE SEQUENCE [LARGE SCALE GENOMIC DNA]</scope>
    <source>
        <strain evidence="2 3">NLcol2</strain>
    </source>
</reference>
<dbReference type="RefSeq" id="WP_322607262.1">
    <property type="nucleotide sequence ID" value="NZ_JARVCO010000002.1"/>
</dbReference>
<organism evidence="2 3">
    <name type="scientific">Pontiella agarivorans</name>
    <dbReference type="NCBI Taxonomy" id="3038953"/>
    <lineage>
        <taxon>Bacteria</taxon>
        <taxon>Pseudomonadati</taxon>
        <taxon>Kiritimatiellota</taxon>
        <taxon>Kiritimatiellia</taxon>
        <taxon>Kiritimatiellales</taxon>
        <taxon>Pontiellaceae</taxon>
        <taxon>Pontiella</taxon>
    </lineage>
</organism>
<comment type="caution">
    <text evidence="2">The sequence shown here is derived from an EMBL/GenBank/DDBJ whole genome shotgun (WGS) entry which is preliminary data.</text>
</comment>
<dbReference type="PANTHER" id="PTHR34547:SF1">
    <property type="entry name" value="YACP-LIKE NYN DOMAIN PROTEIN"/>
    <property type="match status" value="1"/>
</dbReference>
<dbReference type="Proteomes" id="UP001290861">
    <property type="component" value="Unassembled WGS sequence"/>
</dbReference>
<dbReference type="EMBL" id="JARVCO010000002">
    <property type="protein sequence ID" value="MDZ8117461.1"/>
    <property type="molecule type" value="Genomic_DNA"/>
</dbReference>
<evidence type="ECO:0000313" key="2">
    <source>
        <dbReference type="EMBL" id="MDZ8117461.1"/>
    </source>
</evidence>
<keyword evidence="3" id="KW-1185">Reference proteome</keyword>
<dbReference type="PANTHER" id="PTHR34547">
    <property type="entry name" value="YACP-LIKE NYN DOMAIN PROTEIN"/>
    <property type="match status" value="1"/>
</dbReference>
<accession>A0ABU5MU24</accession>
<gene>
    <name evidence="2" type="ORF">P9H32_02395</name>
</gene>
<evidence type="ECO:0000256" key="1">
    <source>
        <dbReference type="SAM" id="MobiDB-lite"/>
    </source>
</evidence>
<dbReference type="Pfam" id="PF05991">
    <property type="entry name" value="NYN_YacP"/>
    <property type="match status" value="1"/>
</dbReference>
<sequence length="156" mass="17366">MRLEWLIIDGYNLLHKVEELSVLLHRDMELARHKLVRMLEATAHRMAPQTTIVFDGREQGQDAALTSKHLEIFFSPGKHTADTVIERLVAKFPTPGKILVVTSDRAEADTVLSDGAQVMSCSEFLAQCNADARKTTGKQIRPGQNPKLGDLFPDGM</sequence>
<name>A0ABU5MU24_9BACT</name>
<protein>
    <submittedName>
        <fullName evidence="2">NYN domain-containing protein</fullName>
    </submittedName>
</protein>
<feature type="region of interest" description="Disordered" evidence="1">
    <location>
        <begin position="136"/>
        <end position="156"/>
    </location>
</feature>
<dbReference type="InterPro" id="IPR010298">
    <property type="entry name" value="YacP-like"/>
</dbReference>
<proteinExistence type="predicted"/>